<dbReference type="SFLD" id="SFLDG01065">
    <property type="entry name" value="anaerobic_coproporphyrinogen-I"/>
    <property type="match status" value="1"/>
</dbReference>
<sequence>MNLLQKYNVAAPRYTSYPAVPLWDEESFGGADWKASLQKSFAELNPESGISLYLHLPFCESLCTYCGCNKHITVNHGHEEPYIHTLLQEWGMYLQLFEERPRLREVHLGGGTPTFFSPENLHGLLTRLFSGCEILPDASFSFEGHPNNTTREHMQVLYDLGFRRMSLGIQDFDPVVQKVIHRIQPVETVARVVKEAREIGYTSINFDLIYGLPLQTPRSIHDTISKVVRLLPERISFYSYAHVPWIPGNGQRSFSEKDLPQDDEKQALYELGRSLLQEHAYQEIGMDHFALPDDELSIARKEGRLHRNFMGYTTTHTELLIGLGVSAIGDHRDAYVQNEKNLAAYQERVREGRFPVSKGHLLSREDLLLRRHIQALMCHFSTRWKRQDVNCDAVVDGLQRLQELERDGLVRVEPAGITVTAQGRPFIRNICMAFDARLWKKKPGTRIFSSSI</sequence>
<feature type="binding site" evidence="15">
    <location>
        <position position="207"/>
    </location>
    <ligand>
        <name>S-adenosyl-L-methionine</name>
        <dbReference type="ChEBI" id="CHEBI:59789"/>
        <label>2</label>
    </ligand>
</feature>
<dbReference type="SMART" id="SM00729">
    <property type="entry name" value="Elp3"/>
    <property type="match status" value="1"/>
</dbReference>
<dbReference type="GO" id="GO:0051539">
    <property type="term" value="F:4 iron, 4 sulfur cluster binding"/>
    <property type="evidence" value="ECO:0007669"/>
    <property type="project" value="UniProtKB-KW"/>
</dbReference>
<evidence type="ECO:0000256" key="10">
    <source>
        <dbReference type="ARBA" id="ARBA00023004"/>
    </source>
</evidence>
<feature type="binding site" evidence="16">
    <location>
        <position position="63"/>
    </location>
    <ligand>
        <name>[4Fe-4S] cluster</name>
        <dbReference type="ChEBI" id="CHEBI:49883"/>
        <note>4Fe-4S-S-AdoMet</note>
    </ligand>
</feature>
<comment type="cofactor">
    <cofactor evidence="14 16">
        <name>[4Fe-4S] cluster</name>
        <dbReference type="ChEBI" id="CHEBI:49883"/>
    </cofactor>
    <text evidence="14 16">Binds 1 [4Fe-4S] cluster. The cluster is coordinated with 3 cysteines and an exchangeable S-adenosyl-L-methionine.</text>
</comment>
<comment type="subunit">
    <text evidence="4">Monomer.</text>
</comment>
<feature type="binding site" evidence="15">
    <location>
        <position position="143"/>
    </location>
    <ligand>
        <name>S-adenosyl-L-methionine</name>
        <dbReference type="ChEBI" id="CHEBI:59789"/>
        <label>1</label>
    </ligand>
</feature>
<dbReference type="InterPro" id="IPR007197">
    <property type="entry name" value="rSAM"/>
</dbReference>
<comment type="catalytic activity">
    <reaction evidence="13 14">
        <text>coproporphyrinogen III + 2 S-adenosyl-L-methionine = protoporphyrinogen IX + 2 5'-deoxyadenosine + 2 L-methionine + 2 CO2</text>
        <dbReference type="Rhea" id="RHEA:15425"/>
        <dbReference type="ChEBI" id="CHEBI:16526"/>
        <dbReference type="ChEBI" id="CHEBI:17319"/>
        <dbReference type="ChEBI" id="CHEBI:57307"/>
        <dbReference type="ChEBI" id="CHEBI:57309"/>
        <dbReference type="ChEBI" id="CHEBI:57844"/>
        <dbReference type="ChEBI" id="CHEBI:59789"/>
        <dbReference type="EC" id="1.3.98.3"/>
    </reaction>
</comment>
<feature type="binding site" evidence="15">
    <location>
        <position position="241"/>
    </location>
    <ligand>
        <name>S-adenosyl-L-methionine</name>
        <dbReference type="ChEBI" id="CHEBI:59789"/>
        <label>2</label>
    </ligand>
</feature>
<dbReference type="RefSeq" id="WP_146857452.1">
    <property type="nucleotide sequence ID" value="NZ_BKAU01000001.1"/>
</dbReference>
<dbReference type="Pfam" id="PF04055">
    <property type="entry name" value="Radical_SAM"/>
    <property type="match status" value="1"/>
</dbReference>
<evidence type="ECO:0000256" key="16">
    <source>
        <dbReference type="PIRSR" id="PIRSR000167-2"/>
    </source>
</evidence>
<evidence type="ECO:0000256" key="1">
    <source>
        <dbReference type="ARBA" id="ARBA00004496"/>
    </source>
</evidence>
<feature type="binding site" evidence="15">
    <location>
        <position position="110"/>
    </location>
    <ligand>
        <name>S-adenosyl-L-methionine</name>
        <dbReference type="ChEBI" id="CHEBI:59789"/>
        <label>1</label>
    </ligand>
</feature>
<name>A0A512RE22_9BACT</name>
<comment type="similarity">
    <text evidence="3 14">Belongs to the anaerobic coproporphyrinogen-III oxidase family.</text>
</comment>
<evidence type="ECO:0000256" key="4">
    <source>
        <dbReference type="ARBA" id="ARBA00011245"/>
    </source>
</evidence>
<evidence type="ECO:0000256" key="15">
    <source>
        <dbReference type="PIRSR" id="PIRSR000167-1"/>
    </source>
</evidence>
<dbReference type="GO" id="GO:0051989">
    <property type="term" value="F:coproporphyrinogen dehydrogenase activity"/>
    <property type="evidence" value="ECO:0007669"/>
    <property type="project" value="UniProtKB-EC"/>
</dbReference>
<dbReference type="UniPathway" id="UPA00251">
    <property type="reaction ID" value="UER00323"/>
</dbReference>
<accession>A0A512RE22</accession>
<feature type="binding site" evidence="15">
    <location>
        <position position="53"/>
    </location>
    <ligand>
        <name>S-adenosyl-L-methionine</name>
        <dbReference type="ChEBI" id="CHEBI:59789"/>
        <label>1</label>
    </ligand>
</feature>
<dbReference type="GO" id="GO:0046872">
    <property type="term" value="F:metal ion binding"/>
    <property type="evidence" value="ECO:0007669"/>
    <property type="project" value="UniProtKB-KW"/>
</dbReference>
<dbReference type="Gene3D" id="1.10.10.920">
    <property type="match status" value="1"/>
</dbReference>
<keyword evidence="19" id="KW-1185">Reference proteome</keyword>
<feature type="binding site" evidence="15">
    <location>
        <position position="328"/>
    </location>
    <ligand>
        <name>S-adenosyl-L-methionine</name>
        <dbReference type="ChEBI" id="CHEBI:59789"/>
        <label>1</label>
    </ligand>
</feature>
<dbReference type="PROSITE" id="PS51918">
    <property type="entry name" value="RADICAL_SAM"/>
    <property type="match status" value="1"/>
</dbReference>
<evidence type="ECO:0000256" key="2">
    <source>
        <dbReference type="ARBA" id="ARBA00004785"/>
    </source>
</evidence>
<keyword evidence="7 14" id="KW-0949">S-adenosyl-L-methionine</keyword>
<dbReference type="SFLD" id="SFLDS00029">
    <property type="entry name" value="Radical_SAM"/>
    <property type="match status" value="1"/>
</dbReference>
<dbReference type="GO" id="GO:0005737">
    <property type="term" value="C:cytoplasm"/>
    <property type="evidence" value="ECO:0007669"/>
    <property type="project" value="UniProtKB-SubCell"/>
</dbReference>
<keyword evidence="11 14" id="KW-0411">Iron-sulfur</keyword>
<comment type="caution">
    <text evidence="18">The sequence shown here is derived from an EMBL/GenBank/DDBJ whole genome shotgun (WGS) entry which is preliminary data.</text>
</comment>
<evidence type="ECO:0000313" key="19">
    <source>
        <dbReference type="Proteomes" id="UP000321436"/>
    </source>
</evidence>
<reference evidence="18 19" key="1">
    <citation type="submission" date="2019-07" db="EMBL/GenBank/DDBJ databases">
        <title>Whole genome shotgun sequence of Chitinophaga cymbidii NBRC 109752.</title>
        <authorList>
            <person name="Hosoyama A."/>
            <person name="Uohara A."/>
            <person name="Ohji S."/>
            <person name="Ichikawa N."/>
        </authorList>
    </citation>
    <scope>NUCLEOTIDE SEQUENCE [LARGE SCALE GENOMIC DNA]</scope>
    <source>
        <strain evidence="18 19">NBRC 109752</strain>
    </source>
</reference>
<evidence type="ECO:0000256" key="14">
    <source>
        <dbReference type="PIRNR" id="PIRNR000167"/>
    </source>
</evidence>
<dbReference type="GO" id="GO:0006782">
    <property type="term" value="P:protoporphyrinogen IX biosynthetic process"/>
    <property type="evidence" value="ECO:0007669"/>
    <property type="project" value="UniProtKB-UniPathway"/>
</dbReference>
<evidence type="ECO:0000313" key="18">
    <source>
        <dbReference type="EMBL" id="GEP93950.1"/>
    </source>
</evidence>
<dbReference type="Gene3D" id="3.20.20.70">
    <property type="entry name" value="Aldolase class I"/>
    <property type="match status" value="1"/>
</dbReference>
<dbReference type="PANTHER" id="PTHR13932:SF6">
    <property type="entry name" value="OXYGEN-INDEPENDENT COPROPORPHYRINOGEN III OXIDASE"/>
    <property type="match status" value="1"/>
</dbReference>
<protein>
    <recommendedName>
        <fullName evidence="14">Coproporphyrinogen-III oxidase</fullName>
        <ecNumber evidence="14">1.3.98.3</ecNumber>
    </recommendedName>
</protein>
<evidence type="ECO:0000256" key="3">
    <source>
        <dbReference type="ARBA" id="ARBA00005493"/>
    </source>
</evidence>
<evidence type="ECO:0000256" key="8">
    <source>
        <dbReference type="ARBA" id="ARBA00022723"/>
    </source>
</evidence>
<keyword evidence="10 14" id="KW-0408">Iron</keyword>
<feature type="binding site" evidence="16">
    <location>
        <position position="59"/>
    </location>
    <ligand>
        <name>[4Fe-4S] cluster</name>
        <dbReference type="ChEBI" id="CHEBI:49883"/>
        <note>4Fe-4S-S-AdoMet</note>
    </ligand>
</feature>
<keyword evidence="12 14" id="KW-0627">Porphyrin biosynthesis</keyword>
<dbReference type="OrthoDB" id="9808022at2"/>
<evidence type="ECO:0000256" key="11">
    <source>
        <dbReference type="ARBA" id="ARBA00023014"/>
    </source>
</evidence>
<feature type="binding site" evidence="15">
    <location>
        <position position="170"/>
    </location>
    <ligand>
        <name>S-adenosyl-L-methionine</name>
        <dbReference type="ChEBI" id="CHEBI:59789"/>
        <label>2</label>
    </ligand>
</feature>
<dbReference type="InterPro" id="IPR058240">
    <property type="entry name" value="rSAM_sf"/>
</dbReference>
<evidence type="ECO:0000256" key="12">
    <source>
        <dbReference type="ARBA" id="ARBA00023244"/>
    </source>
</evidence>
<dbReference type="InterPro" id="IPR006638">
    <property type="entry name" value="Elp3/MiaA/NifB-like_rSAM"/>
</dbReference>
<dbReference type="PIRSF" id="PIRSF000167">
    <property type="entry name" value="HemN"/>
    <property type="match status" value="1"/>
</dbReference>
<evidence type="ECO:0000256" key="13">
    <source>
        <dbReference type="ARBA" id="ARBA00048321"/>
    </source>
</evidence>
<dbReference type="EMBL" id="BKAU01000001">
    <property type="protein sequence ID" value="GEP93950.1"/>
    <property type="molecule type" value="Genomic_DNA"/>
</dbReference>
<dbReference type="Proteomes" id="UP000321436">
    <property type="component" value="Unassembled WGS sequence"/>
</dbReference>
<feature type="binding site" evidence="15">
    <location>
        <position position="182"/>
    </location>
    <ligand>
        <name>S-adenosyl-L-methionine</name>
        <dbReference type="ChEBI" id="CHEBI:59789"/>
        <label>2</label>
    </ligand>
</feature>
<feature type="domain" description="Radical SAM core" evidence="17">
    <location>
        <begin position="44"/>
        <end position="287"/>
    </location>
</feature>
<comment type="subcellular location">
    <subcellularLocation>
        <location evidence="1 14">Cytoplasm</location>
    </subcellularLocation>
</comment>
<proteinExistence type="inferred from homology"/>
<dbReference type="EC" id="1.3.98.3" evidence="14"/>
<keyword evidence="8 14" id="KW-0479">Metal-binding</keyword>
<dbReference type="AlphaFoldDB" id="A0A512RE22"/>
<gene>
    <name evidence="18" type="primary">hemN</name>
    <name evidence="18" type="ORF">CCY01nite_02100</name>
</gene>
<comment type="pathway">
    <text evidence="2 14">Porphyrin-containing compound metabolism; protoporphyrin-IX biosynthesis; protoporphyrinogen-IX from coproporphyrinogen-III (AdoMet route): step 1/1.</text>
</comment>
<evidence type="ECO:0000256" key="5">
    <source>
        <dbReference type="ARBA" id="ARBA00022485"/>
    </source>
</evidence>
<feature type="binding site" evidence="15">
    <location>
        <begin position="65"/>
        <end position="67"/>
    </location>
    <ligand>
        <name>S-adenosyl-L-methionine</name>
        <dbReference type="ChEBI" id="CHEBI:59789"/>
        <label>2</label>
    </ligand>
</feature>
<evidence type="ECO:0000256" key="6">
    <source>
        <dbReference type="ARBA" id="ARBA00022490"/>
    </source>
</evidence>
<evidence type="ECO:0000259" key="17">
    <source>
        <dbReference type="PROSITE" id="PS51918"/>
    </source>
</evidence>
<keyword evidence="6 14" id="KW-0963">Cytoplasm</keyword>
<dbReference type="PANTHER" id="PTHR13932">
    <property type="entry name" value="COPROPORPHYRINIGEN III OXIDASE"/>
    <property type="match status" value="1"/>
</dbReference>
<evidence type="ECO:0000256" key="9">
    <source>
        <dbReference type="ARBA" id="ARBA00023002"/>
    </source>
</evidence>
<keyword evidence="5 14" id="KW-0004">4Fe-4S</keyword>
<dbReference type="InterPro" id="IPR034505">
    <property type="entry name" value="Coproporphyrinogen-III_oxidase"/>
</dbReference>
<feature type="binding site" evidence="16">
    <location>
        <position position="66"/>
    </location>
    <ligand>
        <name>[4Fe-4S] cluster</name>
        <dbReference type="ChEBI" id="CHEBI:49883"/>
        <note>4Fe-4S-S-AdoMet</note>
    </ligand>
</feature>
<dbReference type="InterPro" id="IPR004558">
    <property type="entry name" value="Coprogen_oxidase_HemN"/>
</dbReference>
<evidence type="ECO:0000256" key="7">
    <source>
        <dbReference type="ARBA" id="ARBA00022691"/>
    </source>
</evidence>
<feature type="binding site" evidence="15">
    <location>
        <begin position="111"/>
        <end position="112"/>
    </location>
    <ligand>
        <name>S-adenosyl-L-methionine</name>
        <dbReference type="ChEBI" id="CHEBI:59789"/>
        <label>2</label>
    </ligand>
</feature>
<dbReference type="SUPFAM" id="SSF102114">
    <property type="entry name" value="Radical SAM enzymes"/>
    <property type="match status" value="1"/>
</dbReference>
<dbReference type="NCBIfam" id="TIGR00538">
    <property type="entry name" value="hemN"/>
    <property type="match status" value="1"/>
</dbReference>
<keyword evidence="9 14" id="KW-0560">Oxidoreductase</keyword>
<dbReference type="GO" id="GO:0004109">
    <property type="term" value="F:coproporphyrinogen oxidase activity"/>
    <property type="evidence" value="ECO:0007669"/>
    <property type="project" value="InterPro"/>
</dbReference>
<dbReference type="InterPro" id="IPR013785">
    <property type="entry name" value="Aldolase_TIM"/>
</dbReference>
<dbReference type="CDD" id="cd01335">
    <property type="entry name" value="Radical_SAM"/>
    <property type="match status" value="1"/>
</dbReference>
<organism evidence="18 19">
    <name type="scientific">Chitinophaga cymbidii</name>
    <dbReference type="NCBI Taxonomy" id="1096750"/>
    <lineage>
        <taxon>Bacteria</taxon>
        <taxon>Pseudomonadati</taxon>
        <taxon>Bacteroidota</taxon>
        <taxon>Chitinophagia</taxon>
        <taxon>Chitinophagales</taxon>
        <taxon>Chitinophagaceae</taxon>
        <taxon>Chitinophaga</taxon>
    </lineage>
</organism>